<gene>
    <name evidence="3" type="ORF">GCM10023093_27760</name>
</gene>
<dbReference type="SUPFAM" id="SSF49373">
    <property type="entry name" value="Invasin/intimin cell-adhesion fragments"/>
    <property type="match status" value="3"/>
</dbReference>
<dbReference type="InterPro" id="IPR003343">
    <property type="entry name" value="Big_2"/>
</dbReference>
<evidence type="ECO:0000313" key="3">
    <source>
        <dbReference type="EMBL" id="GAA4468991.1"/>
    </source>
</evidence>
<feature type="domain" description="BIG2" evidence="2">
    <location>
        <begin position="1053"/>
        <end position="1123"/>
    </location>
</feature>
<dbReference type="Proteomes" id="UP001500067">
    <property type="component" value="Unassembled WGS sequence"/>
</dbReference>
<feature type="domain" description="BIG2" evidence="2">
    <location>
        <begin position="1267"/>
        <end position="1339"/>
    </location>
</feature>
<feature type="domain" description="BIG2" evidence="2">
    <location>
        <begin position="1125"/>
        <end position="1192"/>
    </location>
</feature>
<evidence type="ECO:0000313" key="4">
    <source>
        <dbReference type="Proteomes" id="UP001500067"/>
    </source>
</evidence>
<comment type="caution">
    <text evidence="3">The sequence shown here is derived from an EMBL/GenBank/DDBJ whole genome shotgun (WGS) entry which is preliminary data.</text>
</comment>
<dbReference type="EMBL" id="BAABFA010000019">
    <property type="protein sequence ID" value="GAA4468991.1"/>
    <property type="molecule type" value="Genomic_DNA"/>
</dbReference>
<dbReference type="Pfam" id="PF19081">
    <property type="entry name" value="Ig_7"/>
    <property type="match status" value="2"/>
</dbReference>
<feature type="domain" description="BIG2" evidence="2">
    <location>
        <begin position="979"/>
        <end position="1047"/>
    </location>
</feature>
<evidence type="ECO:0000256" key="1">
    <source>
        <dbReference type="SAM" id="SignalP"/>
    </source>
</evidence>
<feature type="chain" id="PRO_5046729228" description="BIG2 domain-containing protein" evidence="1">
    <location>
        <begin position="18"/>
        <end position="2344"/>
    </location>
</feature>
<dbReference type="RefSeq" id="WP_345084357.1">
    <property type="nucleotide sequence ID" value="NZ_BAABFA010000019.1"/>
</dbReference>
<keyword evidence="1" id="KW-0732">Signal</keyword>
<feature type="domain" description="BIG2" evidence="2">
    <location>
        <begin position="1416"/>
        <end position="1487"/>
    </location>
</feature>
<dbReference type="InterPro" id="IPR044023">
    <property type="entry name" value="Ig_7"/>
</dbReference>
<feature type="signal peptide" evidence="1">
    <location>
        <begin position="1"/>
        <end position="17"/>
    </location>
</feature>
<reference evidence="4" key="1">
    <citation type="journal article" date="2019" name="Int. J. Syst. Evol. Microbiol.">
        <title>The Global Catalogue of Microorganisms (GCM) 10K type strain sequencing project: providing services to taxonomists for standard genome sequencing and annotation.</title>
        <authorList>
            <consortium name="The Broad Institute Genomics Platform"/>
            <consortium name="The Broad Institute Genome Sequencing Center for Infectious Disease"/>
            <person name="Wu L."/>
            <person name="Ma J."/>
        </authorList>
    </citation>
    <scope>NUCLEOTIDE SEQUENCE [LARGE SCALE GENOMIC DNA]</scope>
    <source>
        <strain evidence="4">JCM 32105</strain>
    </source>
</reference>
<dbReference type="SMART" id="SM00635">
    <property type="entry name" value="BID_2"/>
    <property type="match status" value="7"/>
</dbReference>
<proteinExistence type="predicted"/>
<name>A0ABP8NPJ1_9BACT</name>
<dbReference type="Pfam" id="PF02368">
    <property type="entry name" value="Big_2"/>
    <property type="match status" value="3"/>
</dbReference>
<keyword evidence="4" id="KW-1185">Reference proteome</keyword>
<accession>A0ABP8NPJ1</accession>
<evidence type="ECO:0000259" key="2">
    <source>
        <dbReference type="SMART" id="SM00635"/>
    </source>
</evidence>
<organism evidence="3 4">
    <name type="scientific">Nemorincola caseinilytica</name>
    <dbReference type="NCBI Taxonomy" id="2054315"/>
    <lineage>
        <taxon>Bacteria</taxon>
        <taxon>Pseudomonadati</taxon>
        <taxon>Bacteroidota</taxon>
        <taxon>Chitinophagia</taxon>
        <taxon>Chitinophagales</taxon>
        <taxon>Chitinophagaceae</taxon>
        <taxon>Nemorincola</taxon>
    </lineage>
</organism>
<dbReference type="Gene3D" id="2.60.40.1080">
    <property type="match status" value="6"/>
</dbReference>
<feature type="domain" description="BIG2" evidence="2">
    <location>
        <begin position="1340"/>
        <end position="1413"/>
    </location>
</feature>
<protein>
    <recommendedName>
        <fullName evidence="2">BIG2 domain-containing protein</fullName>
    </recommendedName>
</protein>
<dbReference type="InterPro" id="IPR008964">
    <property type="entry name" value="Invasin/intimin_cell_adhesion"/>
</dbReference>
<feature type="domain" description="BIG2" evidence="2">
    <location>
        <begin position="1198"/>
        <end position="1266"/>
    </location>
</feature>
<dbReference type="SUPFAM" id="SSF89372">
    <property type="entry name" value="Fucose-specific lectin"/>
    <property type="match status" value="3"/>
</dbReference>
<sequence>MKQSYSRSFLKKLPVLAAIFFLCPLDTFSQTVTWYRDVDGDGWGNPSVTTTAASQPAGYVLNNLDCNDNNSNSSRWLGLGTAISEYSAEYTVIKLDASGTPYVAYNDNTSRGSVVKYNGSTWSYVGAQKFTGGQAQYMSMAFDASGNPYVAYRDNGYQASAMRFNGSSWVNIGSTQFTPGGAVYTSLVLDGSNTPYVAFRDEYWMYGSKASVMKYDGSNWVYVGTAGFSASTAEWTSMGIDASNNLYVAFADGANSNKVTVMRYNGSSWAILGSAGISAGSASYVSLAVDIFGTPYVAYKDGGNSDKISVRKYNGSSWVLVGAAGFSAGSVNYVSLAVDKAKNPVVVYSDGANSNKATVMRFNGSSWVNVVSAGITTGSANHTTVALSPYGVPYIAYQDGNASNGLSVMGLTPVVNYPTIPTVTPSSYTLCSSGTVTLTATGTLNDGTAWKWYSGSCGGTAIGTGSSITVSVSATQTYYARGENICPTSNGNCGFAVVTYNPSSNVWYKDNDGDGWGSQTVSTVSCTQPATYVANNIDCNDASVTASLYYNLSSNPINTYQNQWTSIAVDPTTNTPYVGYYEEYSRGSVVKYVSGNWVYVGGSRFTGGATQYNHVAISSNGTVYMGYQDAFAGASVMKFDGSSWVQVGSANFSAAGTSYNSLALDPAGTPYVVYKDAYYMYNNKATVMKFNGSSWEYVGTPGLSPGSADHTSIAIDGGGTPYVAFSDGNNSGKVTVMRYLSGAWTTVGTAGFSAGSASYIDLAMSSTGIPYVVYKDGGNSNKATVMRFNGTTWVNVGSAGFSAGSVEYTSIAITGTTLFVSYSDGNNSNRATVMRFNGTSWSNHATGISSGTSNFNSIAVDNYGIPITAFQDASMSNRVYVAKAGPNATAPTTPSVSSSTGTVSCGTPTTLSATGTLNGAGAWYWYSGSCGGTFVGTGNSIAVTPSATTTYYAMGNGGCLTTPGNCSSGITINVTGGPPSVSAITGPTSLCEGSTITLSSATPGGTWSSSHTGKATVNSSGVVTGEGNGSVTISYSLSNSCGTTVRTYNITVIAGPGEISGTLSVCAGETTNLNSGGSGPWTSSNTGIATVSSTGLVTGVAAGTVGITHTLSSNGCYRAAVVTVGATPAAITGATSICIGQQTTLTTTPAGGTWTSSNTSNATVGSASGVVSAVSSGNVTIRYTMPGGCYSELDISMLSAPNAFTGAAICTGGTTSLSSSGSGPWTSSNNGVASVSGSSGTGTVTGVAAGTATITHSLTSTGCYTTAVVTVNPMPVAITGNMILCSDATSTLANSVAGGTWTSSNTSRATVGASTGIVSPVSAGTANITYTTALGCFVTAVVTVTSTPGNVTGTLATCLLATTQLSSVGAGPWSSSNTSVASINSTGLVTGNAQGTATITHTVTSSGCVVTKEVTVNPLPDVISGTVGICIGGTYTFTNTTAGGTWQSSATARATIGSSSGVVTPVSAGTTNISYILTATGCSRSAVLTVSAAPSITGITNGGPICAGATLTLTTSGPSNVVGYSWTGPVTVTSSISASASVPSATTAASGVYTVAVNNGNYPGCIKTYTTSATVKTTPIAAPANNGPICPGGSATLTANSSGGATVYAWSGADLSSATVQNPTATPTVTSTYSLTVSDGSGNAGCSPATIYTTTVTRNTTPTAAPTNNGPVCSGGTVTLMANPGGSTNGYTWSGPNLSSTTVQNPTATPTATSTYSLTVRYGNGNPGCSPSTVYTTQVTIRPGGNNWLGTVSSDWYTASNWCSGVPTTTTTATIPAGTPYSPLVASGTASVKDITVASSATLTVTGGTFRVSGTIATAGTFSVTGGTIEMNGSTLQAMGANLFANNTINNFTVSNAAGVSLGGALKIRGVVKAASGNIASNGYLTLLSTAAQTALIDGSGSGSVTGNTIVERYVTRDYGYKYVSSPFTSLTVGAFGSYVDLGAAFPTFYYYNESLSTAGWVTYTTTASTLTPMTGYAANFGTSSSPVTVSLTGVVNNGPFSTTLYNRNRTYTKGFNLVGNPYPSPIDWNASTGWTKTNIDNAVYYFNASDTNQYTGIYSSYVGGVSSDGVANNVIPAMQGFFVHVSNGSYPVTGSFGMNNNVRVNNLTPTYHKSTTGSMPLLRLGAKYVSSALYDPTVVYFSEAGNGMFDPELDALKLMNTDSTLPNLYTISKDENKLSIQAVRTVADSIEIVPVGIQMPEEGRVWIGARSIENVPDDVHIFLYDANAKIVRDLRNDPAYEVSLGKGSYDSRFYLMLTRRGKEELPVVNGAINAYTSGGSLFVHTLTDECDVTVSDLLGRTVGRYQLAGSGYHEIKLQVASGVYIATFNSDLGRQSMKISVFH</sequence>